<sequence length="320" mass="36228">MHAILEDSPHLVKSKFCLRSRTATVTGDLCLIDRPLQCRIQVNKTEGILEILRMVVWPEQERSCIQVTFPNLTAFTTYTLSVVAAAGDETSDPVVLTFITAKTIPLQPPVLSNHSFLRYSTGQDSVLLILWQALPHEVRGGASVTYDLELFSDNGLELARSNLTETSLVTTDPLPHGSLSLKLRARNELGQSQNFSSLNIPAFSEITPVPFVVNFARNKIHLHFQKPLPRSQFRQMVTHLCTSYTRYGEIDLCTVATYNTRIIRQQDDLERLLEELEQIKWHIIGLSEIKRGGEGLSELPGAHWKREKQKTIQQPKESHY</sequence>
<dbReference type="AlphaFoldDB" id="A0AAV3Z7A4"/>
<gene>
    <name evidence="2" type="ORF">PoB_001771900</name>
</gene>
<name>A0AAV3Z7A4_9GAST</name>
<organism evidence="2 3">
    <name type="scientific">Plakobranchus ocellatus</name>
    <dbReference type="NCBI Taxonomy" id="259542"/>
    <lineage>
        <taxon>Eukaryota</taxon>
        <taxon>Metazoa</taxon>
        <taxon>Spiralia</taxon>
        <taxon>Lophotrochozoa</taxon>
        <taxon>Mollusca</taxon>
        <taxon>Gastropoda</taxon>
        <taxon>Heterobranchia</taxon>
        <taxon>Euthyneura</taxon>
        <taxon>Panpulmonata</taxon>
        <taxon>Sacoglossa</taxon>
        <taxon>Placobranchoidea</taxon>
        <taxon>Plakobranchidae</taxon>
        <taxon>Plakobranchus</taxon>
    </lineage>
</organism>
<dbReference type="GO" id="GO:0004519">
    <property type="term" value="F:endonuclease activity"/>
    <property type="evidence" value="ECO:0007669"/>
    <property type="project" value="UniProtKB-KW"/>
</dbReference>
<evidence type="ECO:0000313" key="2">
    <source>
        <dbReference type="EMBL" id="GFN91213.1"/>
    </source>
</evidence>
<evidence type="ECO:0000313" key="3">
    <source>
        <dbReference type="Proteomes" id="UP000735302"/>
    </source>
</evidence>
<keyword evidence="1" id="KW-0175">Coiled coil</keyword>
<dbReference type="EMBL" id="BLXT01002108">
    <property type="protein sequence ID" value="GFN91213.1"/>
    <property type="molecule type" value="Genomic_DNA"/>
</dbReference>
<proteinExistence type="predicted"/>
<protein>
    <submittedName>
        <fullName evidence="2">Endonuclease-reverse transcriptase</fullName>
    </submittedName>
</protein>
<dbReference type="InterPro" id="IPR013783">
    <property type="entry name" value="Ig-like_fold"/>
</dbReference>
<reference evidence="2 3" key="1">
    <citation type="journal article" date="2021" name="Elife">
        <title>Chloroplast acquisition without the gene transfer in kleptoplastic sea slugs, Plakobranchus ocellatus.</title>
        <authorList>
            <person name="Maeda T."/>
            <person name="Takahashi S."/>
            <person name="Yoshida T."/>
            <person name="Shimamura S."/>
            <person name="Takaki Y."/>
            <person name="Nagai Y."/>
            <person name="Toyoda A."/>
            <person name="Suzuki Y."/>
            <person name="Arimoto A."/>
            <person name="Ishii H."/>
            <person name="Satoh N."/>
            <person name="Nishiyama T."/>
            <person name="Hasebe M."/>
            <person name="Maruyama T."/>
            <person name="Minagawa J."/>
            <person name="Obokata J."/>
            <person name="Shigenobu S."/>
        </authorList>
    </citation>
    <scope>NUCLEOTIDE SEQUENCE [LARGE SCALE GENOMIC DNA]</scope>
</reference>
<comment type="caution">
    <text evidence="2">The sequence shown here is derived from an EMBL/GenBank/DDBJ whole genome shotgun (WGS) entry which is preliminary data.</text>
</comment>
<dbReference type="SUPFAM" id="SSF49265">
    <property type="entry name" value="Fibronectin type III"/>
    <property type="match status" value="1"/>
</dbReference>
<keyword evidence="3" id="KW-1185">Reference proteome</keyword>
<keyword evidence="2" id="KW-0378">Hydrolase</keyword>
<accession>A0AAV3Z7A4</accession>
<keyword evidence="2" id="KW-0255">Endonuclease</keyword>
<keyword evidence="2" id="KW-0540">Nuclease</keyword>
<dbReference type="InterPro" id="IPR036116">
    <property type="entry name" value="FN3_sf"/>
</dbReference>
<evidence type="ECO:0000256" key="1">
    <source>
        <dbReference type="SAM" id="Coils"/>
    </source>
</evidence>
<feature type="coiled-coil region" evidence="1">
    <location>
        <begin position="255"/>
        <end position="282"/>
    </location>
</feature>
<dbReference type="Proteomes" id="UP000735302">
    <property type="component" value="Unassembled WGS sequence"/>
</dbReference>
<dbReference type="Gene3D" id="2.60.40.10">
    <property type="entry name" value="Immunoglobulins"/>
    <property type="match status" value="1"/>
</dbReference>